<dbReference type="PANTHER" id="PTHR41248">
    <property type="entry name" value="NORD PROTEIN"/>
    <property type="match status" value="1"/>
</dbReference>
<dbReference type="Gene3D" id="3.40.50.410">
    <property type="entry name" value="von Willebrand factor, type A domain"/>
    <property type="match status" value="1"/>
</dbReference>
<dbReference type="PANTHER" id="PTHR41248:SF1">
    <property type="entry name" value="NORD PROTEIN"/>
    <property type="match status" value="1"/>
</dbReference>
<organism evidence="2 3">
    <name type="scientific">Caballeronia mineralivorans PML1(12)</name>
    <dbReference type="NCBI Taxonomy" id="908627"/>
    <lineage>
        <taxon>Bacteria</taxon>
        <taxon>Pseudomonadati</taxon>
        <taxon>Pseudomonadota</taxon>
        <taxon>Betaproteobacteria</taxon>
        <taxon>Burkholderiales</taxon>
        <taxon>Burkholderiaceae</taxon>
        <taxon>Caballeronia</taxon>
    </lineage>
</organism>
<comment type="caution">
    <text evidence="2">The sequence shown here is derived from an EMBL/GenBank/DDBJ whole genome shotgun (WGS) entry which is preliminary data.</text>
</comment>
<evidence type="ECO:0000313" key="2">
    <source>
        <dbReference type="EMBL" id="KLU26799.1"/>
    </source>
</evidence>
<proteinExistence type="predicted"/>
<sequence>MQNKSAWLALENEARAPSLAASIPSLSLLIEGLSLRRIGIQAQPLDSIDVTPMRPILSSMHLLLPSDYSSLDSPEPELLFRASVAHAAAHLMHSPAAQPVGTLKPMSLAVISAVEDARVEQLLMRDLPGTRAWFVPFLKTSLHPEGLSFAALVSRMNYALIDPAYQDDNYWVNKARSLFDTLTTSLHDYASFREIASVLANDLGQMRVRFHPQQYVVPAPYRDDNSFLWTYPDTTTPQSIQELQVESSSAGASRSDSIDEQVATEQEIRRLRYPEWDYRLGLLRSDWCTVIERRSPSPSAPHRLQAQIPLARVKLPVTASLTRNARLRRQPEGEELDLDAAIEHAIDRRRGHSPEHRVFTRPGTRQRSMSLLLLLDLSASAGDIVPDAGRSILDVEKEAAQVLVQAASSVGHRIAAHGFSSDTRECVNYYRLLDFDTTLDEVSSASIRACTARYSTRMGAAIRHATSLMSLETSERRVIIVITDGTPSDIDVFDDAYLIHDAQVAAEDARRAGMVTCGIALDEGGAGYMRRIVGREYCRIVSDPSTLPAQLVALFVRIAAS</sequence>
<dbReference type="Pfam" id="PF00092">
    <property type="entry name" value="VWA"/>
    <property type="match status" value="1"/>
</dbReference>
<accession>A0A0J1D239</accession>
<reference evidence="2 3" key="1">
    <citation type="journal article" date="2015" name="Genome Announc.">
        <title>Draft Genome Sequence of Burkholderia sp. Strain PML1(12), an Ectomycorrhizosphere-Inhabiting Bacterium with Effective Mineral-Weathering Ability.</title>
        <authorList>
            <person name="Uroz S."/>
            <person name="Oger P."/>
        </authorList>
    </citation>
    <scope>NUCLEOTIDE SEQUENCE [LARGE SCALE GENOMIC DNA]</scope>
    <source>
        <strain evidence="3">PML1(12)</strain>
    </source>
</reference>
<evidence type="ECO:0000313" key="3">
    <source>
        <dbReference type="Proteomes" id="UP000035963"/>
    </source>
</evidence>
<dbReference type="EMBL" id="AEJF01000062">
    <property type="protein sequence ID" value="KLU26799.1"/>
    <property type="molecule type" value="Genomic_DNA"/>
</dbReference>
<feature type="domain" description="VWFA" evidence="1">
    <location>
        <begin position="370"/>
        <end position="558"/>
    </location>
</feature>
<evidence type="ECO:0000259" key="1">
    <source>
        <dbReference type="PROSITE" id="PS50234"/>
    </source>
</evidence>
<dbReference type="PATRIC" id="fig|908627.4.peg.1807"/>
<keyword evidence="3" id="KW-1185">Reference proteome</keyword>
<protein>
    <recommendedName>
        <fullName evidence="1">VWFA domain-containing protein</fullName>
    </recommendedName>
</protein>
<dbReference type="PROSITE" id="PS50234">
    <property type="entry name" value="VWFA"/>
    <property type="match status" value="1"/>
</dbReference>
<dbReference type="InterPro" id="IPR002035">
    <property type="entry name" value="VWF_A"/>
</dbReference>
<dbReference type="SUPFAM" id="SSF53300">
    <property type="entry name" value="vWA-like"/>
    <property type="match status" value="1"/>
</dbReference>
<dbReference type="AlphaFoldDB" id="A0A0J1D239"/>
<gene>
    <name evidence="2" type="ORF">EOS_08185</name>
</gene>
<name>A0A0J1D239_9BURK</name>
<dbReference type="SMART" id="SM00327">
    <property type="entry name" value="VWA"/>
    <property type="match status" value="1"/>
</dbReference>
<dbReference type="Proteomes" id="UP000035963">
    <property type="component" value="Unassembled WGS sequence"/>
</dbReference>
<dbReference type="InterPro" id="IPR036465">
    <property type="entry name" value="vWFA_dom_sf"/>
</dbReference>
<dbReference type="InterPro" id="IPR051928">
    <property type="entry name" value="NorD/CobT"/>
</dbReference>